<dbReference type="AlphaFoldDB" id="E1IGD5"/>
<keyword evidence="2" id="KW-1185">Reference proteome</keyword>
<accession>E1IGD5</accession>
<name>E1IGD5_9CHLR</name>
<dbReference type="HOGENOM" id="CLU_1561372_0_0_0"/>
<dbReference type="STRING" id="765420.OSCT_2386"/>
<comment type="caution">
    <text evidence="1">The sequence shown here is derived from an EMBL/GenBank/DDBJ whole genome shotgun (WGS) entry which is preliminary data.</text>
</comment>
<reference evidence="1 2" key="1">
    <citation type="journal article" date="2011" name="J. Bacteriol.">
        <title>Draft genome sequence of the anoxygenic filamentous phototrophic bacterium Oscillochloris trichoides subsp. DG-6.</title>
        <authorList>
            <person name="Kuznetsov B.B."/>
            <person name="Ivanovsky R.N."/>
            <person name="Keppen O.I."/>
            <person name="Sukhacheva M.V."/>
            <person name="Bumazhkin B.K."/>
            <person name="Patutina E.O."/>
            <person name="Beletsky A.V."/>
            <person name="Mardanov A.V."/>
            <person name="Baslerov R.V."/>
            <person name="Panteleeva A.N."/>
            <person name="Kolganova T.V."/>
            <person name="Ravin N.V."/>
            <person name="Skryabin K.G."/>
        </authorList>
    </citation>
    <scope>NUCLEOTIDE SEQUENCE [LARGE SCALE GENOMIC DNA]</scope>
    <source>
        <strain evidence="1 2">DG-6</strain>
    </source>
</reference>
<dbReference type="EMBL" id="ADVR01000106">
    <property type="protein sequence ID" value="EFO79701.1"/>
    <property type="molecule type" value="Genomic_DNA"/>
</dbReference>
<protein>
    <submittedName>
        <fullName evidence="1">Uncharacterized protein</fullName>
    </submittedName>
</protein>
<proteinExistence type="predicted"/>
<evidence type="ECO:0000313" key="1">
    <source>
        <dbReference type="EMBL" id="EFO79701.1"/>
    </source>
</evidence>
<sequence length="146" mass="16347">MSNEVWRVKEADAARITELVGQKIGFPCSQVIGQALWFEEEQTPTLSKIEQVPDATALRLQGDFGHIFGPSIELRWRRINADRYDVLILSDSALDVEGAEPLGAEPLGAEWKIEHKQLHQQATAHYLAPNGAVQFVSYRHKEGGQQ</sequence>
<gene>
    <name evidence="1" type="ORF">OSCT_2386</name>
</gene>
<evidence type="ECO:0000313" key="2">
    <source>
        <dbReference type="Proteomes" id="UP000054010"/>
    </source>
</evidence>
<organism evidence="1 2">
    <name type="scientific">Oscillochloris trichoides DG-6</name>
    <dbReference type="NCBI Taxonomy" id="765420"/>
    <lineage>
        <taxon>Bacteria</taxon>
        <taxon>Bacillati</taxon>
        <taxon>Chloroflexota</taxon>
        <taxon>Chloroflexia</taxon>
        <taxon>Chloroflexales</taxon>
        <taxon>Chloroflexineae</taxon>
        <taxon>Oscillochloridaceae</taxon>
        <taxon>Oscillochloris</taxon>
    </lineage>
</organism>
<dbReference type="Proteomes" id="UP000054010">
    <property type="component" value="Unassembled WGS sequence"/>
</dbReference>